<evidence type="ECO:0000313" key="2">
    <source>
        <dbReference type="EMBL" id="MBK1785563.1"/>
    </source>
</evidence>
<accession>A0A934V6D3</accession>
<dbReference type="SUPFAM" id="SSF53955">
    <property type="entry name" value="Lysozyme-like"/>
    <property type="match status" value="1"/>
</dbReference>
<proteinExistence type="predicted"/>
<dbReference type="Gene3D" id="1.10.530.10">
    <property type="match status" value="1"/>
</dbReference>
<gene>
    <name evidence="2" type="ORF">JHE00_14625</name>
</gene>
<dbReference type="GO" id="GO:0009253">
    <property type="term" value="P:peptidoglycan catabolic process"/>
    <property type="evidence" value="ECO:0007669"/>
    <property type="project" value="TreeGrafter"/>
</dbReference>
<name>A0A934V6D3_9PSEU</name>
<sequence>MTAALVATGLALVFTIGVHREGGDERETAVAVPDQRPQPRQSVPGAALEAPVDRPRQSDQDELDAWADEVAGATGVPVRVAAAYGRAEMWLRGEQPECRLSWSTLAGIGRVESHHGTLDGNRIGEDGRAERPIIGIPLDGSPGVREIRDTDDGRLDADISWDRAVGPMQFLPTTWERWGARATSDGNEPDPQDIDDAALAAARYLCSHGGDLATAQGWWDSVLAYNNSVEYGQDVFSGADAYAKATPRQ</sequence>
<protein>
    <submittedName>
        <fullName evidence="2">Murein transglycosylase</fullName>
    </submittedName>
</protein>
<dbReference type="PANTHER" id="PTHR30163:SF8">
    <property type="entry name" value="LYTIC MUREIN TRANSGLYCOSYLASE"/>
    <property type="match status" value="1"/>
</dbReference>
<feature type="region of interest" description="Disordered" evidence="1">
    <location>
        <begin position="23"/>
        <end position="61"/>
    </location>
</feature>
<dbReference type="GO" id="GO:0008933">
    <property type="term" value="F:peptidoglycan lytic transglycosylase activity"/>
    <property type="evidence" value="ECO:0007669"/>
    <property type="project" value="TreeGrafter"/>
</dbReference>
<organism evidence="2 3">
    <name type="scientific">Prauserella cavernicola</name>
    <dbReference type="NCBI Taxonomy" id="2800127"/>
    <lineage>
        <taxon>Bacteria</taxon>
        <taxon>Bacillati</taxon>
        <taxon>Actinomycetota</taxon>
        <taxon>Actinomycetes</taxon>
        <taxon>Pseudonocardiales</taxon>
        <taxon>Pseudonocardiaceae</taxon>
        <taxon>Prauserella</taxon>
    </lineage>
</organism>
<evidence type="ECO:0000256" key="1">
    <source>
        <dbReference type="SAM" id="MobiDB-lite"/>
    </source>
</evidence>
<evidence type="ECO:0000313" key="3">
    <source>
        <dbReference type="Proteomes" id="UP000635245"/>
    </source>
</evidence>
<dbReference type="InterPro" id="IPR043426">
    <property type="entry name" value="MltB-like"/>
</dbReference>
<dbReference type="PANTHER" id="PTHR30163">
    <property type="entry name" value="MEMBRANE-BOUND LYTIC MUREIN TRANSGLYCOSYLASE B"/>
    <property type="match status" value="1"/>
</dbReference>
<comment type="caution">
    <text evidence="2">The sequence shown here is derived from an EMBL/GenBank/DDBJ whole genome shotgun (WGS) entry which is preliminary data.</text>
</comment>
<dbReference type="InterPro" id="IPR023346">
    <property type="entry name" value="Lysozyme-like_dom_sf"/>
</dbReference>
<reference evidence="2" key="1">
    <citation type="submission" date="2020-12" db="EMBL/GenBank/DDBJ databases">
        <title>Prauserella sp. ASG 168, a novel actinomycete isolated from cave rock.</title>
        <authorList>
            <person name="Suriyachadkun C."/>
        </authorList>
    </citation>
    <scope>NUCLEOTIDE SEQUENCE</scope>
    <source>
        <strain evidence="2">ASG 168</strain>
    </source>
</reference>
<dbReference type="Proteomes" id="UP000635245">
    <property type="component" value="Unassembled WGS sequence"/>
</dbReference>
<dbReference type="AlphaFoldDB" id="A0A934V6D3"/>
<keyword evidence="3" id="KW-1185">Reference proteome</keyword>
<dbReference type="EMBL" id="JAENJH010000003">
    <property type="protein sequence ID" value="MBK1785563.1"/>
    <property type="molecule type" value="Genomic_DNA"/>
</dbReference>